<organism evidence="2 3">
    <name type="scientific">Aspergillus glaucus CBS 516.65</name>
    <dbReference type="NCBI Taxonomy" id="1160497"/>
    <lineage>
        <taxon>Eukaryota</taxon>
        <taxon>Fungi</taxon>
        <taxon>Dikarya</taxon>
        <taxon>Ascomycota</taxon>
        <taxon>Pezizomycotina</taxon>
        <taxon>Eurotiomycetes</taxon>
        <taxon>Eurotiomycetidae</taxon>
        <taxon>Eurotiales</taxon>
        <taxon>Aspergillaceae</taxon>
        <taxon>Aspergillus</taxon>
        <taxon>Aspergillus subgen. Aspergillus</taxon>
    </lineage>
</organism>
<reference evidence="3" key="1">
    <citation type="journal article" date="2017" name="Genome Biol.">
        <title>Comparative genomics reveals high biological diversity and specific adaptations in the industrially and medically important fungal genus Aspergillus.</title>
        <authorList>
            <person name="de Vries R.P."/>
            <person name="Riley R."/>
            <person name="Wiebenga A."/>
            <person name="Aguilar-Osorio G."/>
            <person name="Amillis S."/>
            <person name="Uchima C.A."/>
            <person name="Anderluh G."/>
            <person name="Asadollahi M."/>
            <person name="Askin M."/>
            <person name="Barry K."/>
            <person name="Battaglia E."/>
            <person name="Bayram O."/>
            <person name="Benocci T."/>
            <person name="Braus-Stromeyer S.A."/>
            <person name="Caldana C."/>
            <person name="Canovas D."/>
            <person name="Cerqueira G.C."/>
            <person name="Chen F."/>
            <person name="Chen W."/>
            <person name="Choi C."/>
            <person name="Clum A."/>
            <person name="Dos Santos R.A."/>
            <person name="Damasio A.R."/>
            <person name="Diallinas G."/>
            <person name="Emri T."/>
            <person name="Fekete E."/>
            <person name="Flipphi M."/>
            <person name="Freyberg S."/>
            <person name="Gallo A."/>
            <person name="Gournas C."/>
            <person name="Habgood R."/>
            <person name="Hainaut M."/>
            <person name="Harispe M.L."/>
            <person name="Henrissat B."/>
            <person name="Hilden K.S."/>
            <person name="Hope R."/>
            <person name="Hossain A."/>
            <person name="Karabika E."/>
            <person name="Karaffa L."/>
            <person name="Karanyi Z."/>
            <person name="Krasevec N."/>
            <person name="Kuo A."/>
            <person name="Kusch H."/>
            <person name="LaButti K."/>
            <person name="Lagendijk E.L."/>
            <person name="Lapidus A."/>
            <person name="Levasseur A."/>
            <person name="Lindquist E."/>
            <person name="Lipzen A."/>
            <person name="Logrieco A.F."/>
            <person name="MacCabe A."/>
            <person name="Maekelae M.R."/>
            <person name="Malavazi I."/>
            <person name="Melin P."/>
            <person name="Meyer V."/>
            <person name="Mielnichuk N."/>
            <person name="Miskei M."/>
            <person name="Molnar A.P."/>
            <person name="Mule G."/>
            <person name="Ngan C.Y."/>
            <person name="Orejas M."/>
            <person name="Orosz E."/>
            <person name="Ouedraogo J.P."/>
            <person name="Overkamp K.M."/>
            <person name="Park H.-S."/>
            <person name="Perrone G."/>
            <person name="Piumi F."/>
            <person name="Punt P.J."/>
            <person name="Ram A.F."/>
            <person name="Ramon A."/>
            <person name="Rauscher S."/>
            <person name="Record E."/>
            <person name="Riano-Pachon D.M."/>
            <person name="Robert V."/>
            <person name="Roehrig J."/>
            <person name="Ruller R."/>
            <person name="Salamov A."/>
            <person name="Salih N.S."/>
            <person name="Samson R.A."/>
            <person name="Sandor E."/>
            <person name="Sanguinetti M."/>
            <person name="Schuetze T."/>
            <person name="Sepcic K."/>
            <person name="Shelest E."/>
            <person name="Sherlock G."/>
            <person name="Sophianopoulou V."/>
            <person name="Squina F.M."/>
            <person name="Sun H."/>
            <person name="Susca A."/>
            <person name="Todd R.B."/>
            <person name="Tsang A."/>
            <person name="Unkles S.E."/>
            <person name="van de Wiele N."/>
            <person name="van Rossen-Uffink D."/>
            <person name="Oliveira J.V."/>
            <person name="Vesth T.C."/>
            <person name="Visser J."/>
            <person name="Yu J.-H."/>
            <person name="Zhou M."/>
            <person name="Andersen M.R."/>
            <person name="Archer D.B."/>
            <person name="Baker S.E."/>
            <person name="Benoit I."/>
            <person name="Brakhage A.A."/>
            <person name="Braus G.H."/>
            <person name="Fischer R."/>
            <person name="Frisvad J.C."/>
            <person name="Goldman G.H."/>
            <person name="Houbraken J."/>
            <person name="Oakley B."/>
            <person name="Pocsi I."/>
            <person name="Scazzocchio C."/>
            <person name="Seiboth B."/>
            <person name="vanKuyk P.A."/>
            <person name="Wortman J."/>
            <person name="Dyer P.S."/>
            <person name="Grigoriev I.V."/>
        </authorList>
    </citation>
    <scope>NUCLEOTIDE SEQUENCE [LARGE SCALE GENOMIC DNA]</scope>
    <source>
        <strain evidence="3">CBS 516.65</strain>
    </source>
</reference>
<dbReference type="AlphaFoldDB" id="A0A1L9VLF1"/>
<accession>A0A1L9VLF1</accession>
<sequence length="142" mass="16054">MPCQVYDDTVYCEEDFIGDTSSRIRCIGKETYAWGFPESALTMPVSLHAVWCLGLLAMHYLATRQSQAPRSQQQKRSGTRLGAIRGSCDLAYAVEEQLGMERAQASNDWELVRDLSALHTRLRYRDGWEFEGNGTRAITISN</sequence>
<keyword evidence="1" id="KW-1133">Transmembrane helix</keyword>
<keyword evidence="1" id="KW-0812">Transmembrane</keyword>
<feature type="transmembrane region" description="Helical" evidence="1">
    <location>
        <begin position="41"/>
        <end position="62"/>
    </location>
</feature>
<evidence type="ECO:0000256" key="1">
    <source>
        <dbReference type="SAM" id="Phobius"/>
    </source>
</evidence>
<dbReference type="Proteomes" id="UP000184300">
    <property type="component" value="Unassembled WGS sequence"/>
</dbReference>
<evidence type="ECO:0000313" key="3">
    <source>
        <dbReference type="Proteomes" id="UP000184300"/>
    </source>
</evidence>
<gene>
    <name evidence="2" type="ORF">ASPGLDRAFT_1470105</name>
</gene>
<dbReference type="EMBL" id="KV878896">
    <property type="protein sequence ID" value="OJJ84757.1"/>
    <property type="molecule type" value="Genomic_DNA"/>
</dbReference>
<keyword evidence="1" id="KW-0472">Membrane</keyword>
<proteinExistence type="predicted"/>
<name>A0A1L9VLF1_ASPGL</name>
<evidence type="ECO:0000313" key="2">
    <source>
        <dbReference type="EMBL" id="OJJ84757.1"/>
    </source>
</evidence>
<dbReference type="VEuPathDB" id="FungiDB:ASPGLDRAFT_1470105"/>
<dbReference type="RefSeq" id="XP_022401455.1">
    <property type="nucleotide sequence ID" value="XM_022541904.1"/>
</dbReference>
<keyword evidence="3" id="KW-1185">Reference proteome</keyword>
<dbReference type="GeneID" id="34458165"/>
<protein>
    <submittedName>
        <fullName evidence="2">Uncharacterized protein</fullName>
    </submittedName>
</protein>